<keyword evidence="3" id="KW-1185">Reference proteome</keyword>
<reference evidence="1 3" key="1">
    <citation type="journal article" date="2019" name="Sci. Rep.">
        <title>Orb-weaving spider Araneus ventricosus genome elucidates the spidroin gene catalogue.</title>
        <authorList>
            <person name="Kono N."/>
            <person name="Nakamura H."/>
            <person name="Ohtoshi R."/>
            <person name="Moran D.A.P."/>
            <person name="Shinohara A."/>
            <person name="Yoshida Y."/>
            <person name="Fujiwara M."/>
            <person name="Mori M."/>
            <person name="Tomita M."/>
            <person name="Arakawa K."/>
        </authorList>
    </citation>
    <scope>NUCLEOTIDE SEQUENCE [LARGE SCALE GENOMIC DNA]</scope>
</reference>
<accession>A0A4Y2PES3</accession>
<dbReference type="EMBL" id="BGPR01011075">
    <property type="protein sequence ID" value="GBN49463.1"/>
    <property type="molecule type" value="Genomic_DNA"/>
</dbReference>
<comment type="caution">
    <text evidence="1">The sequence shown here is derived from an EMBL/GenBank/DDBJ whole genome shotgun (WGS) entry which is preliminary data.</text>
</comment>
<gene>
    <name evidence="2" type="ORF">AVEN_224963_1</name>
    <name evidence="1" type="ORF">AVEN_66619_1</name>
</gene>
<dbReference type="Proteomes" id="UP000499080">
    <property type="component" value="Unassembled WGS sequence"/>
</dbReference>
<evidence type="ECO:0000313" key="2">
    <source>
        <dbReference type="EMBL" id="GBN49469.1"/>
    </source>
</evidence>
<dbReference type="EMBL" id="BGPR01011076">
    <property type="protein sequence ID" value="GBN49469.1"/>
    <property type="molecule type" value="Genomic_DNA"/>
</dbReference>
<proteinExistence type="predicted"/>
<evidence type="ECO:0000313" key="1">
    <source>
        <dbReference type="EMBL" id="GBN49463.1"/>
    </source>
</evidence>
<name>A0A4Y2PES3_ARAVE</name>
<protein>
    <submittedName>
        <fullName evidence="1">Uncharacterized protein</fullName>
    </submittedName>
</protein>
<evidence type="ECO:0000313" key="3">
    <source>
        <dbReference type="Proteomes" id="UP000499080"/>
    </source>
</evidence>
<sequence>MGRVQWFVDLLWRSDVIGFRRERFQKTPKSSRQDWKRTKSSYSTVDMSLVEVEVNNECSCANDKWKMTITRIMQPFLRNSRDETAIG</sequence>
<organism evidence="1 3">
    <name type="scientific">Araneus ventricosus</name>
    <name type="common">Orbweaver spider</name>
    <name type="synonym">Epeira ventricosa</name>
    <dbReference type="NCBI Taxonomy" id="182803"/>
    <lineage>
        <taxon>Eukaryota</taxon>
        <taxon>Metazoa</taxon>
        <taxon>Ecdysozoa</taxon>
        <taxon>Arthropoda</taxon>
        <taxon>Chelicerata</taxon>
        <taxon>Arachnida</taxon>
        <taxon>Araneae</taxon>
        <taxon>Araneomorphae</taxon>
        <taxon>Entelegynae</taxon>
        <taxon>Araneoidea</taxon>
        <taxon>Araneidae</taxon>
        <taxon>Araneus</taxon>
    </lineage>
</organism>
<dbReference type="AlphaFoldDB" id="A0A4Y2PES3"/>